<gene>
    <name evidence="12" type="primary">galE</name>
    <name evidence="12" type="ORF">COA96_03655</name>
</gene>
<keyword evidence="8 10" id="KW-0413">Isomerase</keyword>
<evidence type="ECO:0000256" key="10">
    <source>
        <dbReference type="RuleBase" id="RU366046"/>
    </source>
</evidence>
<evidence type="ECO:0000256" key="3">
    <source>
        <dbReference type="ARBA" id="ARBA00004947"/>
    </source>
</evidence>
<accession>A0A2A5B7M4</accession>
<dbReference type="InterPro" id="IPR001509">
    <property type="entry name" value="Epimerase_deHydtase"/>
</dbReference>
<dbReference type="EMBL" id="NVVJ01000007">
    <property type="protein sequence ID" value="PCJ27321.1"/>
    <property type="molecule type" value="Genomic_DNA"/>
</dbReference>
<dbReference type="EC" id="5.1.3.2" evidence="5 10"/>
<keyword evidence="7 10" id="KW-0520">NAD</keyword>
<comment type="pathway">
    <text evidence="3 10">Carbohydrate metabolism; galactose metabolism.</text>
</comment>
<sequence>MQKSILVTGGAGYIGSHVVKQLGLRNESIVVLDNLSTGFADSVLYGELIVGETGDQALVSRILAEKNIDTVIHFAAHTIVPESVTNPLKYYKNNTSSTQSLLDCCEQAGVSNFIFSSTAAVYGELKTGVATEDSEKAPINPYGKSKLMSEWMIGDLCAATEMNSVILRYFNVAGSDPDGQIGQRTKNATLLIKVACEAAVGKREKLYVFGTDYPTPDGTGIRDYIHVDDLASAHLAALDYLRAGGESTTLNCGYGHGYSVREVIDAVERCHDCKLNVIESPRRAGDPPILISNADAIHRSLSWQPKFDDLDAIVKTSLAWEMKISGEL</sequence>
<dbReference type="Gene3D" id="3.40.50.720">
    <property type="entry name" value="NAD(P)-binding Rossmann-like Domain"/>
    <property type="match status" value="1"/>
</dbReference>
<dbReference type="Pfam" id="PF01370">
    <property type="entry name" value="Epimerase"/>
    <property type="match status" value="1"/>
</dbReference>
<evidence type="ECO:0000259" key="11">
    <source>
        <dbReference type="Pfam" id="PF01370"/>
    </source>
</evidence>
<organism evidence="12 13">
    <name type="scientific">SAR86 cluster bacterium</name>
    <dbReference type="NCBI Taxonomy" id="2030880"/>
    <lineage>
        <taxon>Bacteria</taxon>
        <taxon>Pseudomonadati</taxon>
        <taxon>Pseudomonadota</taxon>
        <taxon>Gammaproteobacteria</taxon>
        <taxon>SAR86 cluster</taxon>
    </lineage>
</organism>
<dbReference type="UniPathway" id="UPA00214"/>
<dbReference type="Proteomes" id="UP000218327">
    <property type="component" value="Unassembled WGS sequence"/>
</dbReference>
<reference evidence="13" key="1">
    <citation type="submission" date="2017-08" db="EMBL/GenBank/DDBJ databases">
        <title>A dynamic microbial community with high functional redundancy inhabits the cold, oxic subseafloor aquifer.</title>
        <authorList>
            <person name="Tully B.J."/>
            <person name="Wheat C.G."/>
            <person name="Glazer B.T."/>
            <person name="Huber J.A."/>
        </authorList>
    </citation>
    <scope>NUCLEOTIDE SEQUENCE [LARGE SCALE GENOMIC DNA]</scope>
</reference>
<dbReference type="GO" id="GO:0033499">
    <property type="term" value="P:galactose catabolic process via UDP-galactose, Leloir pathway"/>
    <property type="evidence" value="ECO:0007669"/>
    <property type="project" value="TreeGrafter"/>
</dbReference>
<dbReference type="PANTHER" id="PTHR43725">
    <property type="entry name" value="UDP-GLUCOSE 4-EPIMERASE"/>
    <property type="match status" value="1"/>
</dbReference>
<evidence type="ECO:0000256" key="5">
    <source>
        <dbReference type="ARBA" id="ARBA00013189"/>
    </source>
</evidence>
<evidence type="ECO:0000313" key="12">
    <source>
        <dbReference type="EMBL" id="PCJ27321.1"/>
    </source>
</evidence>
<evidence type="ECO:0000313" key="13">
    <source>
        <dbReference type="Proteomes" id="UP000218327"/>
    </source>
</evidence>
<dbReference type="InterPro" id="IPR036291">
    <property type="entry name" value="NAD(P)-bd_dom_sf"/>
</dbReference>
<comment type="cofactor">
    <cofactor evidence="2 10">
        <name>NAD(+)</name>
        <dbReference type="ChEBI" id="CHEBI:57540"/>
    </cofactor>
</comment>
<comment type="caution">
    <text evidence="12">The sequence shown here is derived from an EMBL/GenBank/DDBJ whole genome shotgun (WGS) entry which is preliminary data.</text>
</comment>
<evidence type="ECO:0000256" key="2">
    <source>
        <dbReference type="ARBA" id="ARBA00001911"/>
    </source>
</evidence>
<feature type="domain" description="NAD-dependent epimerase/dehydratase" evidence="11">
    <location>
        <begin position="5"/>
        <end position="253"/>
    </location>
</feature>
<comment type="catalytic activity">
    <reaction evidence="1 10">
        <text>UDP-alpha-D-glucose = UDP-alpha-D-galactose</text>
        <dbReference type="Rhea" id="RHEA:22168"/>
        <dbReference type="ChEBI" id="CHEBI:58885"/>
        <dbReference type="ChEBI" id="CHEBI:66914"/>
        <dbReference type="EC" id="5.1.3.2"/>
    </reaction>
</comment>
<dbReference type="NCBIfam" id="TIGR01179">
    <property type="entry name" value="galE"/>
    <property type="match status" value="1"/>
</dbReference>
<dbReference type="PANTHER" id="PTHR43725:SF53">
    <property type="entry name" value="UDP-ARABINOSE 4-EPIMERASE 1"/>
    <property type="match status" value="1"/>
</dbReference>
<evidence type="ECO:0000256" key="7">
    <source>
        <dbReference type="ARBA" id="ARBA00023027"/>
    </source>
</evidence>
<evidence type="ECO:0000256" key="9">
    <source>
        <dbReference type="ARBA" id="ARBA00023277"/>
    </source>
</evidence>
<evidence type="ECO:0000256" key="8">
    <source>
        <dbReference type="ARBA" id="ARBA00023235"/>
    </source>
</evidence>
<keyword evidence="9 10" id="KW-0119">Carbohydrate metabolism</keyword>
<dbReference type="CDD" id="cd05247">
    <property type="entry name" value="UDP_G4E_1_SDR_e"/>
    <property type="match status" value="1"/>
</dbReference>
<protein>
    <recommendedName>
        <fullName evidence="6 10">UDP-glucose 4-epimerase</fullName>
        <ecNumber evidence="5 10">5.1.3.2</ecNumber>
    </recommendedName>
</protein>
<comment type="subunit">
    <text evidence="10">Homodimer.</text>
</comment>
<dbReference type="InterPro" id="IPR005886">
    <property type="entry name" value="UDP_G4E"/>
</dbReference>
<comment type="similarity">
    <text evidence="4 10">Belongs to the NAD(P)-dependent epimerase/dehydratase family.</text>
</comment>
<dbReference type="GO" id="GO:0003978">
    <property type="term" value="F:UDP-glucose 4-epimerase activity"/>
    <property type="evidence" value="ECO:0007669"/>
    <property type="project" value="UniProtKB-UniRule"/>
</dbReference>
<dbReference type="AlphaFoldDB" id="A0A2A5B7M4"/>
<dbReference type="Gene3D" id="3.90.25.10">
    <property type="entry name" value="UDP-galactose 4-epimerase, domain 1"/>
    <property type="match status" value="1"/>
</dbReference>
<name>A0A2A5B7M4_9GAMM</name>
<evidence type="ECO:0000256" key="1">
    <source>
        <dbReference type="ARBA" id="ARBA00000083"/>
    </source>
</evidence>
<dbReference type="SUPFAM" id="SSF51735">
    <property type="entry name" value="NAD(P)-binding Rossmann-fold domains"/>
    <property type="match status" value="1"/>
</dbReference>
<evidence type="ECO:0000256" key="4">
    <source>
        <dbReference type="ARBA" id="ARBA00007637"/>
    </source>
</evidence>
<proteinExistence type="inferred from homology"/>
<evidence type="ECO:0000256" key="6">
    <source>
        <dbReference type="ARBA" id="ARBA00018569"/>
    </source>
</evidence>